<gene>
    <name evidence="3" type="ORF">CKF48_16085</name>
</gene>
<protein>
    <recommendedName>
        <fullName evidence="5">Lipoprotein</fullName>
    </recommendedName>
</protein>
<dbReference type="AlphaFoldDB" id="A0A248TKQ1"/>
<name>A0A248TKQ1_9BACI</name>
<dbReference type="Proteomes" id="UP000215137">
    <property type="component" value="Chromosome"/>
</dbReference>
<reference evidence="3 4" key="1">
    <citation type="submission" date="2017-08" db="EMBL/GenBank/DDBJ databases">
        <title>Complete Genome Sequence of Bacillus kochii Oregon-R-modENCODE STRAIN BDGP4, isolated from Drosophila melanogaster gut.</title>
        <authorList>
            <person name="Wan K.H."/>
            <person name="Yu C."/>
            <person name="Park S."/>
            <person name="Hammonds A.S."/>
            <person name="Booth B.W."/>
            <person name="Celniker S.E."/>
        </authorList>
    </citation>
    <scope>NUCLEOTIDE SEQUENCE [LARGE SCALE GENOMIC DNA]</scope>
    <source>
        <strain evidence="3 4">BDGP4</strain>
    </source>
</reference>
<accession>A0A248TKQ1</accession>
<dbReference type="RefSeq" id="WP_095372240.1">
    <property type="nucleotide sequence ID" value="NZ_CP022983.1"/>
</dbReference>
<evidence type="ECO:0000256" key="1">
    <source>
        <dbReference type="SAM" id="Coils"/>
    </source>
</evidence>
<evidence type="ECO:0000256" key="2">
    <source>
        <dbReference type="SAM" id="SignalP"/>
    </source>
</evidence>
<evidence type="ECO:0008006" key="5">
    <source>
        <dbReference type="Google" id="ProtNLM"/>
    </source>
</evidence>
<evidence type="ECO:0000313" key="4">
    <source>
        <dbReference type="Proteomes" id="UP000215137"/>
    </source>
</evidence>
<sequence length="148" mass="16564">MKTKVYLAAFGMLLSLSACSPIEDTKNTLAYVNDVEDYMNEITQFANEFPEQAEQAITDENVAASLEKNVEDLQNAIDTIENTEAPELIDSLHAELVQQNEALSTHLVKLEEGLEKGTLSEAFIEDQEFMQTIKDITSIYNEIENLGE</sequence>
<feature type="signal peptide" evidence="2">
    <location>
        <begin position="1"/>
        <end position="20"/>
    </location>
</feature>
<dbReference type="EMBL" id="CP022983">
    <property type="protein sequence ID" value="ASV68670.1"/>
    <property type="molecule type" value="Genomic_DNA"/>
</dbReference>
<feature type="chain" id="PRO_5039691746" description="Lipoprotein" evidence="2">
    <location>
        <begin position="21"/>
        <end position="148"/>
    </location>
</feature>
<keyword evidence="1" id="KW-0175">Coiled coil</keyword>
<organism evidence="3 4">
    <name type="scientific">Cytobacillus kochii</name>
    <dbReference type="NCBI Taxonomy" id="859143"/>
    <lineage>
        <taxon>Bacteria</taxon>
        <taxon>Bacillati</taxon>
        <taxon>Bacillota</taxon>
        <taxon>Bacilli</taxon>
        <taxon>Bacillales</taxon>
        <taxon>Bacillaceae</taxon>
        <taxon>Cytobacillus</taxon>
    </lineage>
</organism>
<proteinExistence type="predicted"/>
<dbReference type="PROSITE" id="PS51257">
    <property type="entry name" value="PROKAR_LIPOPROTEIN"/>
    <property type="match status" value="1"/>
</dbReference>
<dbReference type="KEGG" id="bko:CKF48_16085"/>
<keyword evidence="4" id="KW-1185">Reference proteome</keyword>
<dbReference type="InterPro" id="IPR045956">
    <property type="entry name" value="DUF6376"/>
</dbReference>
<keyword evidence="2" id="KW-0732">Signal</keyword>
<feature type="coiled-coil region" evidence="1">
    <location>
        <begin position="56"/>
        <end position="83"/>
    </location>
</feature>
<dbReference type="OrthoDB" id="2607309at2"/>
<dbReference type="Pfam" id="PF19903">
    <property type="entry name" value="DUF6376"/>
    <property type="match status" value="1"/>
</dbReference>
<evidence type="ECO:0000313" key="3">
    <source>
        <dbReference type="EMBL" id="ASV68670.1"/>
    </source>
</evidence>